<evidence type="ECO:0000313" key="2">
    <source>
        <dbReference type="EMBL" id="CAL1533802.1"/>
    </source>
</evidence>
<name>A0AAV2HJ79_LYMST</name>
<comment type="caution">
    <text evidence="2">The sequence shown here is derived from an EMBL/GenBank/DDBJ whole genome shotgun (WGS) entry which is preliminary data.</text>
</comment>
<dbReference type="Proteomes" id="UP001497497">
    <property type="component" value="Unassembled WGS sequence"/>
</dbReference>
<keyword evidence="3" id="KW-1185">Reference proteome</keyword>
<evidence type="ECO:0000313" key="3">
    <source>
        <dbReference type="Proteomes" id="UP001497497"/>
    </source>
</evidence>
<feature type="region of interest" description="Disordered" evidence="1">
    <location>
        <begin position="1"/>
        <end position="29"/>
    </location>
</feature>
<reference evidence="2 3" key="1">
    <citation type="submission" date="2024-04" db="EMBL/GenBank/DDBJ databases">
        <authorList>
            <consortium name="Genoscope - CEA"/>
            <person name="William W."/>
        </authorList>
    </citation>
    <scope>NUCLEOTIDE SEQUENCE [LARGE SCALE GENOMIC DNA]</scope>
</reference>
<proteinExistence type="predicted"/>
<protein>
    <submittedName>
        <fullName evidence="2">Uncharacterized protein</fullName>
    </submittedName>
</protein>
<organism evidence="2 3">
    <name type="scientific">Lymnaea stagnalis</name>
    <name type="common">Great pond snail</name>
    <name type="synonym">Helix stagnalis</name>
    <dbReference type="NCBI Taxonomy" id="6523"/>
    <lineage>
        <taxon>Eukaryota</taxon>
        <taxon>Metazoa</taxon>
        <taxon>Spiralia</taxon>
        <taxon>Lophotrochozoa</taxon>
        <taxon>Mollusca</taxon>
        <taxon>Gastropoda</taxon>
        <taxon>Heterobranchia</taxon>
        <taxon>Euthyneura</taxon>
        <taxon>Panpulmonata</taxon>
        <taxon>Hygrophila</taxon>
        <taxon>Lymnaeoidea</taxon>
        <taxon>Lymnaeidae</taxon>
        <taxon>Lymnaea</taxon>
    </lineage>
</organism>
<gene>
    <name evidence="2" type="ORF">GSLYS_00007762001</name>
</gene>
<dbReference type="EMBL" id="CAXITT010000152">
    <property type="protein sequence ID" value="CAL1533802.1"/>
    <property type="molecule type" value="Genomic_DNA"/>
</dbReference>
<sequence>MQLITALSETDKECDGQNIPMSNNIAGRPTQPIFSTSNTARGQLHSLCSNVGGSTSSPRHSPAKVVYRPTHTQIKRHPKGNDLNHNHSGGVAPTNELINSPELSLVNVYIDEATYPKRPLSAPAVVLNVPVTSITSLDSTTSLRNAAGASSKLRNENTMADRLQQPQECRNVSEIHFLNHNALELDRSRPEAFTDSVVGTPASEAANKPYIDSYDENMNLSDTVNNNLFLPDEQSNNLRQTEERHSPERSCRTIHISKNGAASQNTVSTCDTGSDVHISSETLYDLNYESTPRSGYWISCNEVSLSDYKNPPIWTSLALKENHCNAASVIVPLPQHSTTRAATVHCDHWFVPIQRPGQTAPFLHTEMAACPYSETGSRDTPNLEDAEVRVYFERQRFELEQSQLSSNRFQSEESPLSSNRFRIEQSPLSSNRFQTDQSATSSNSFELLNLGSNGSQIENFHLMHVPYLDLTYRVNDACETVPACDGDFLVSARMEFSPTLVNLQCFLRLLPSMHKCRNQLSDNLTPLYHDDGGNDWLSDEEELDFDDETGGDISSTHRPTNPVAHVLCSGGSEHFLPVRETVLDRVFHG</sequence>
<dbReference type="AlphaFoldDB" id="A0AAV2HJ79"/>
<evidence type="ECO:0000256" key="1">
    <source>
        <dbReference type="SAM" id="MobiDB-lite"/>
    </source>
</evidence>
<accession>A0AAV2HJ79</accession>